<organism evidence="2 3">
    <name type="scientific">Vibrio cholerae</name>
    <dbReference type="NCBI Taxonomy" id="666"/>
    <lineage>
        <taxon>Bacteria</taxon>
        <taxon>Pseudomonadati</taxon>
        <taxon>Pseudomonadota</taxon>
        <taxon>Gammaproteobacteria</taxon>
        <taxon>Vibrionales</taxon>
        <taxon>Vibrionaceae</taxon>
        <taxon>Vibrio</taxon>
    </lineage>
</organism>
<evidence type="ECO:0000313" key="3">
    <source>
        <dbReference type="Proteomes" id="UP000046067"/>
    </source>
</evidence>
<gene>
    <name evidence="2" type="ORF">ERS013201_00191</name>
</gene>
<feature type="region of interest" description="Disordered" evidence="1">
    <location>
        <begin position="42"/>
        <end position="71"/>
    </location>
</feature>
<accession>A0A655UNX5</accession>
<feature type="compositionally biased region" description="Polar residues" evidence="1">
    <location>
        <begin position="49"/>
        <end position="59"/>
    </location>
</feature>
<dbReference type="AlphaFoldDB" id="A0A655UNX5"/>
<dbReference type="EMBL" id="CWQJ01000001">
    <property type="protein sequence ID" value="CSB54035.1"/>
    <property type="molecule type" value="Genomic_DNA"/>
</dbReference>
<sequence length="71" mass="7600">MVHGIHIGHNAVEHIGIAHRAQTSRDKRCQFLKEKHSQISEQLEGGVVSNDTLAPTTRGASHGKTAHKGAG</sequence>
<proteinExistence type="predicted"/>
<protein>
    <submittedName>
        <fullName evidence="2">Uncharacterized protein</fullName>
    </submittedName>
</protein>
<evidence type="ECO:0000256" key="1">
    <source>
        <dbReference type="SAM" id="MobiDB-lite"/>
    </source>
</evidence>
<evidence type="ECO:0000313" key="2">
    <source>
        <dbReference type="EMBL" id="CSB54035.1"/>
    </source>
</evidence>
<dbReference type="Proteomes" id="UP000046067">
    <property type="component" value="Unassembled WGS sequence"/>
</dbReference>
<name>A0A655UNX5_VIBCL</name>
<reference evidence="2 3" key="1">
    <citation type="submission" date="2015-07" db="EMBL/GenBank/DDBJ databases">
        <authorList>
            <consortium name="Pathogen Informatics"/>
        </authorList>
    </citation>
    <scope>NUCLEOTIDE SEQUENCE [LARGE SCALE GENOMIC DNA]</scope>
    <source>
        <strain evidence="2 3">A325</strain>
    </source>
</reference>